<accession>A0A5E4QQM5</accession>
<name>A0A5E4QQM5_9NEOP</name>
<dbReference type="SUPFAM" id="SSF53756">
    <property type="entry name" value="UDP-Glycosyltransferase/glycogen phosphorylase"/>
    <property type="match status" value="1"/>
</dbReference>
<dbReference type="Gene3D" id="3.40.50.2000">
    <property type="entry name" value="Glycogen Phosphorylase B"/>
    <property type="match status" value="1"/>
</dbReference>
<evidence type="ECO:0000256" key="1">
    <source>
        <dbReference type="SAM" id="SignalP"/>
    </source>
</evidence>
<dbReference type="Proteomes" id="UP000324832">
    <property type="component" value="Unassembled WGS sequence"/>
</dbReference>
<evidence type="ECO:0008006" key="4">
    <source>
        <dbReference type="Google" id="ProtNLM"/>
    </source>
</evidence>
<keyword evidence="1" id="KW-0732">Signal</keyword>
<gene>
    <name evidence="2" type="ORF">LSINAPIS_LOCUS10913</name>
</gene>
<proteinExistence type="predicted"/>
<sequence>MCKLFIITVYAIITHISASRILAVFPSPSISHQVIFRPLVHELVRRGHHVTIITPDPVFDKGTAPSNLTEIDVHDISYKIWKKNFVESSEFGKEDIFIKQTEAILNQIGHVIEAQMKTKEVQNIINNKDIKFDLLLLEACARPALVFSHIFKIPVIQISSFGMMLESDEIVGLPTHPLIYPVSTNQRLYNLSIYEKLNELYKYMRLSRIYKN</sequence>
<keyword evidence="3" id="KW-1185">Reference proteome</keyword>
<evidence type="ECO:0000313" key="2">
    <source>
        <dbReference type="EMBL" id="VVD00227.1"/>
    </source>
</evidence>
<protein>
    <recommendedName>
        <fullName evidence="4">UDP-glycosyltransferase</fullName>
    </recommendedName>
</protein>
<organism evidence="2 3">
    <name type="scientific">Leptidea sinapis</name>
    <dbReference type="NCBI Taxonomy" id="189913"/>
    <lineage>
        <taxon>Eukaryota</taxon>
        <taxon>Metazoa</taxon>
        <taxon>Ecdysozoa</taxon>
        <taxon>Arthropoda</taxon>
        <taxon>Hexapoda</taxon>
        <taxon>Insecta</taxon>
        <taxon>Pterygota</taxon>
        <taxon>Neoptera</taxon>
        <taxon>Endopterygota</taxon>
        <taxon>Lepidoptera</taxon>
        <taxon>Glossata</taxon>
        <taxon>Ditrysia</taxon>
        <taxon>Papilionoidea</taxon>
        <taxon>Pieridae</taxon>
        <taxon>Dismorphiinae</taxon>
        <taxon>Leptidea</taxon>
    </lineage>
</organism>
<dbReference type="EMBL" id="FZQP02004556">
    <property type="protein sequence ID" value="VVD00227.1"/>
    <property type="molecule type" value="Genomic_DNA"/>
</dbReference>
<dbReference type="AlphaFoldDB" id="A0A5E4QQM5"/>
<reference evidence="2 3" key="1">
    <citation type="submission" date="2017-07" db="EMBL/GenBank/DDBJ databases">
        <authorList>
            <person name="Talla V."/>
            <person name="Backstrom N."/>
        </authorList>
    </citation>
    <scope>NUCLEOTIDE SEQUENCE [LARGE SCALE GENOMIC DNA]</scope>
</reference>
<evidence type="ECO:0000313" key="3">
    <source>
        <dbReference type="Proteomes" id="UP000324832"/>
    </source>
</evidence>
<feature type="chain" id="PRO_5022855764" description="UDP-glycosyltransferase" evidence="1">
    <location>
        <begin position="19"/>
        <end position="212"/>
    </location>
</feature>
<feature type="signal peptide" evidence="1">
    <location>
        <begin position="1"/>
        <end position="18"/>
    </location>
</feature>